<feature type="compositionally biased region" description="Low complexity" evidence="3">
    <location>
        <begin position="1450"/>
        <end position="1471"/>
    </location>
</feature>
<dbReference type="FunCoup" id="A0A6P6YAJ6">
    <property type="interactions" value="95"/>
</dbReference>
<organism evidence="5 6">
    <name type="scientific">Dermatophagoides pteronyssinus</name>
    <name type="common">European house dust mite</name>
    <dbReference type="NCBI Taxonomy" id="6956"/>
    <lineage>
        <taxon>Eukaryota</taxon>
        <taxon>Metazoa</taxon>
        <taxon>Ecdysozoa</taxon>
        <taxon>Arthropoda</taxon>
        <taxon>Chelicerata</taxon>
        <taxon>Arachnida</taxon>
        <taxon>Acari</taxon>
        <taxon>Acariformes</taxon>
        <taxon>Sarcoptiformes</taxon>
        <taxon>Astigmata</taxon>
        <taxon>Psoroptidia</taxon>
        <taxon>Analgoidea</taxon>
        <taxon>Pyroglyphidae</taxon>
        <taxon>Dermatophagoidinae</taxon>
        <taxon>Dermatophagoides</taxon>
    </lineage>
</organism>
<dbReference type="PANTHER" id="PTHR22741">
    <property type="entry name" value="P140CAP/SNIP-RELATED"/>
    <property type="match status" value="1"/>
</dbReference>
<feature type="compositionally biased region" description="Low complexity" evidence="3">
    <location>
        <begin position="528"/>
        <end position="563"/>
    </location>
</feature>
<feature type="compositionally biased region" description="Polar residues" evidence="3">
    <location>
        <begin position="115"/>
        <end position="125"/>
    </location>
</feature>
<feature type="compositionally biased region" description="Polar residues" evidence="3">
    <location>
        <begin position="35"/>
        <end position="47"/>
    </location>
</feature>
<feature type="compositionally biased region" description="Basic residues" evidence="3">
    <location>
        <begin position="428"/>
        <end position="438"/>
    </location>
</feature>
<evidence type="ECO:0000313" key="5">
    <source>
        <dbReference type="Proteomes" id="UP000515146"/>
    </source>
</evidence>
<dbReference type="OrthoDB" id="6022652at2759"/>
<feature type="coiled-coil region" evidence="2">
    <location>
        <begin position="1131"/>
        <end position="1233"/>
    </location>
</feature>
<feature type="compositionally biased region" description="Low complexity" evidence="3">
    <location>
        <begin position="64"/>
        <end position="80"/>
    </location>
</feature>
<feature type="compositionally biased region" description="Low complexity" evidence="3">
    <location>
        <begin position="490"/>
        <end position="510"/>
    </location>
</feature>
<evidence type="ECO:0000259" key="4">
    <source>
        <dbReference type="Pfam" id="PF03915"/>
    </source>
</evidence>
<dbReference type="Pfam" id="PF03915">
    <property type="entry name" value="AIP3"/>
    <property type="match status" value="1"/>
</dbReference>
<proteinExistence type="predicted"/>
<protein>
    <submittedName>
        <fullName evidence="6">Uncharacterized protein LOC113795615 isoform X1</fullName>
    </submittedName>
</protein>
<dbReference type="Gene3D" id="1.20.58.1540">
    <property type="entry name" value="Actin interacting protein 3, C-terminal domain"/>
    <property type="match status" value="1"/>
</dbReference>
<feature type="compositionally biased region" description="Low complexity" evidence="3">
    <location>
        <begin position="1327"/>
        <end position="1345"/>
    </location>
</feature>
<feature type="compositionally biased region" description="Polar residues" evidence="3">
    <location>
        <begin position="511"/>
        <end position="527"/>
    </location>
</feature>
<feature type="region of interest" description="Disordered" evidence="3">
    <location>
        <begin position="1430"/>
        <end position="1478"/>
    </location>
</feature>
<feature type="compositionally biased region" description="Low complexity" evidence="3">
    <location>
        <begin position="1370"/>
        <end position="1391"/>
    </location>
</feature>
<name>A0A6P6YAJ6_DERPT</name>
<feature type="region of interest" description="Disordered" evidence="3">
    <location>
        <begin position="481"/>
        <end position="566"/>
    </location>
</feature>
<evidence type="ECO:0000256" key="1">
    <source>
        <dbReference type="ARBA" id="ARBA00023054"/>
    </source>
</evidence>
<feature type="compositionally biased region" description="Polar residues" evidence="3">
    <location>
        <begin position="919"/>
        <end position="939"/>
    </location>
</feature>
<feature type="compositionally biased region" description="Polar residues" evidence="3">
    <location>
        <begin position="92"/>
        <end position="101"/>
    </location>
</feature>
<feature type="region of interest" description="Disordered" evidence="3">
    <location>
        <begin position="1661"/>
        <end position="1692"/>
    </location>
</feature>
<dbReference type="InterPro" id="IPR022782">
    <property type="entry name" value="AIP3-like_C"/>
</dbReference>
<dbReference type="RefSeq" id="XP_027201614.1">
    <property type="nucleotide sequence ID" value="XM_027345813.1"/>
</dbReference>
<feature type="domain" description="Actin interacting protein 3-like C-terminal" evidence="4">
    <location>
        <begin position="632"/>
        <end position="706"/>
    </location>
</feature>
<dbReference type="Proteomes" id="UP000515146">
    <property type="component" value="Unplaced"/>
</dbReference>
<feature type="region of interest" description="Disordered" evidence="3">
    <location>
        <begin position="1"/>
        <end position="125"/>
    </location>
</feature>
<dbReference type="KEGG" id="dpte:113795615"/>
<feature type="region of interest" description="Disordered" evidence="3">
    <location>
        <begin position="426"/>
        <end position="445"/>
    </location>
</feature>
<keyword evidence="5" id="KW-1185">Reference proteome</keyword>
<feature type="region of interest" description="Disordered" evidence="3">
    <location>
        <begin position="260"/>
        <end position="296"/>
    </location>
</feature>
<dbReference type="InterPro" id="IPR051825">
    <property type="entry name" value="SRCIN1"/>
</dbReference>
<reference evidence="6" key="1">
    <citation type="submission" date="2025-08" db="UniProtKB">
        <authorList>
            <consortium name="RefSeq"/>
        </authorList>
    </citation>
    <scope>IDENTIFICATION</scope>
    <source>
        <strain evidence="6">Airmid</strain>
    </source>
</reference>
<feature type="compositionally biased region" description="Polar residues" evidence="3">
    <location>
        <begin position="1543"/>
        <end position="1554"/>
    </location>
</feature>
<evidence type="ECO:0000256" key="2">
    <source>
        <dbReference type="SAM" id="Coils"/>
    </source>
</evidence>
<dbReference type="GO" id="GO:0005737">
    <property type="term" value="C:cytoplasm"/>
    <property type="evidence" value="ECO:0007669"/>
    <property type="project" value="TreeGrafter"/>
</dbReference>
<dbReference type="PANTHER" id="PTHR22741:SF10">
    <property type="entry name" value="COILED-COIL DOMAIN-CONTAINING PROTEIN CG32809"/>
    <property type="match status" value="1"/>
</dbReference>
<dbReference type="InParanoid" id="A0A6P6YAJ6"/>
<feature type="region of interest" description="Disordered" evidence="3">
    <location>
        <begin position="879"/>
        <end position="946"/>
    </location>
</feature>
<accession>A0A6P6YAJ6</accession>
<feature type="coiled-coil region" evidence="2">
    <location>
        <begin position="1077"/>
        <end position="1104"/>
    </location>
</feature>
<feature type="compositionally biased region" description="Low complexity" evidence="3">
    <location>
        <begin position="1529"/>
        <end position="1542"/>
    </location>
</feature>
<feature type="region of interest" description="Disordered" evidence="3">
    <location>
        <begin position="1529"/>
        <end position="1596"/>
    </location>
</feature>
<dbReference type="OMA" id="HISVRIY"/>
<evidence type="ECO:0000256" key="3">
    <source>
        <dbReference type="SAM" id="MobiDB-lite"/>
    </source>
</evidence>
<feature type="compositionally biased region" description="Low complexity" evidence="3">
    <location>
        <begin position="18"/>
        <end position="34"/>
    </location>
</feature>
<evidence type="ECO:0000313" key="6">
    <source>
        <dbReference type="RefSeq" id="XP_027201614.1"/>
    </source>
</evidence>
<keyword evidence="1 2" id="KW-0175">Coiled coil</keyword>
<feature type="region of interest" description="Disordered" evidence="3">
    <location>
        <begin position="1322"/>
        <end position="1393"/>
    </location>
</feature>
<sequence length="1788" mass="197238">MPFSIKRFAHLHRSHSLQQQQQQQSQSQQSQPQSKKGSTKITATGVQKSKADSGGGKLENLHPTTPTTAAASSNISTSSKKTTKSKSKSANLKHQSTIQSQDGDDDGNIDDNQRHQQQQPSSMSNHQMMAIDNQLSTANLMIMSPQLQQHHHNFNHPLQQSQPQPQSQQPRNIVHVPPSFLLCNQPPPSYHQAAAASNTTVQSISNSKSFDTGVTNEIYRLATNQSNVNSSQALLRNRIKLQQQNLARSYLYHSSSLDLEPSTTSFDHQHRSTPPPSTISTQSSPPPPPTILPRNPKRVHYANQPITFSKSLTTAANCESPMLSSITTTTTTATTTTTTGTTTTIKPLRPAILPRQTSTTTPIIQTKPIQIQTTTTTTTNLAGKFSNGSNATSTATTTTNSTAINGQQQQSISLPRGGEEVLINGGGHYHHHHGRSRSYQKPSATRNHHYGKHLFTSSSIDVAVTSESGIKTENQSINRTAAIDLNSSRNKNNNVATSKSSSSAAAATNVDKNPQESSTESKQNKMVSNANNNNNNSNNQQQQQQQNRQQTSSSQQSNRSQSTTPLDRNYFHHFQTKNPTNSCLFDDDPGIMSEIETSATGFNRRQTNKIRSSLPIVRTPSKSLDRSMGLVFLQFRNETKRALLPNEITSIDTVKALFVRSFPRQLSMEYLDHPSVRIYIHDPNKNMFYELEDLHDVKDRCILRIYEQSINGPQPGGGIIHQSLMAAAAAAAAAQSGQFTTGGPVNVGGGHHHDGDGNYGYFSEPEFDSEYQSQHIHQRKRFPSPIVGHQSLMIGQQQTAANANATNIPPQSQYYGTIMLPPQYRSATLGPLPPRSSFFINQNITGVVQPPIPPTRNKQFANFSHTLPRGTHLMNPNPVSAAMNPFAQPPPPKPQRNFPNNSVPQSGGDIIMIQGHQLARSNGQAAISSSNESSQQQPYNRPLPDRPYSVAGHYPNLDRTNPIVGTTRFQFQPTTATNQQISGEFSGYLSSPEHHQHHRQTIPTNATLINIGQLRASFAAGGPPGHPPPPGGYPSTRLFDPNNLAGISTTAVVGNPNTFIARQQQQAASSSTSNVIDDEARIRMQEMERKIASLTNVVSKALTTGPKPPPPPKPSALVNYRTNEMNSSISIDNNNNNLQQLRQIRRKARDLRQEIRQLKRFTVQQMNNAREQMKENCLKIQQTLSLLTKPIDAPIRLERIKISINCDSYNDDAIRLDRDLLELEAQVESLRSNVINRRCRVNMSNVESMALILSRASKTVADLKSRYPLLAQNLKTIMSKELHEIEKEEKFLKEEPERLEHSLKRCKKLTGTLVTLKRLASVQEQRSSNNNTSSPSSQLLQTSSSLDKKDGSIDENLPLSSSGGGGGGRDLSSSSTTTTTTLATTTTTTTTRTKKIQAWHRSAHFHRPILCSHNYKIDLYRGFASMPTIEEPNSENSIDADDEYDDDNKSSNYNNNNKKNNNNKADNNNKNSDNKTFKNKSFDADLMEPHTIIQVIPATPSSTDSTKTTASNMLDNLLDELQTFSKQSSIDLSSSSLSNRSSPFQRTGSFRSIKSSSINNNNDDLDSDTIVRKASRSKSYSSIRATSEPPGVRSRISSIPDGRIDLDNIALLATNCGNAAAATAALLEKRFAQSRQELLEQRHQELLYKQKQLQEQYTRLQQLSKRPISSQRSGGGSGSDNNSFLNDLKKTGSENNIVSKSANLTNNNDVLMINNNNSSSTMNKMINNSNSNTIMINPTVHGSLHNINGTNNNNRNINEPTENGNIIISEMTTNTTTQVRKTFETEIL</sequence>
<gene>
    <name evidence="6" type="primary">LOC113795615</name>
</gene>